<dbReference type="GeneID" id="98176992"/>
<gene>
    <name evidence="2" type="ORF">MFIFM68171_06249</name>
</gene>
<feature type="domain" description="DUF7514" evidence="1">
    <location>
        <begin position="44"/>
        <end position="184"/>
    </location>
</feature>
<organism evidence="2 3">
    <name type="scientific">Madurella fahalii</name>
    <dbReference type="NCBI Taxonomy" id="1157608"/>
    <lineage>
        <taxon>Eukaryota</taxon>
        <taxon>Fungi</taxon>
        <taxon>Dikarya</taxon>
        <taxon>Ascomycota</taxon>
        <taxon>Pezizomycotina</taxon>
        <taxon>Sordariomycetes</taxon>
        <taxon>Sordariomycetidae</taxon>
        <taxon>Sordariales</taxon>
        <taxon>Sordariales incertae sedis</taxon>
        <taxon>Madurella</taxon>
    </lineage>
</organism>
<comment type="caution">
    <text evidence="2">The sequence shown here is derived from an EMBL/GenBank/DDBJ whole genome shotgun (WGS) entry which is preliminary data.</text>
</comment>
<dbReference type="Proteomes" id="UP001628179">
    <property type="component" value="Unassembled WGS sequence"/>
</dbReference>
<evidence type="ECO:0000313" key="2">
    <source>
        <dbReference type="EMBL" id="GAB1316039.1"/>
    </source>
</evidence>
<reference evidence="2 3" key="1">
    <citation type="submission" date="2024-09" db="EMBL/GenBank/DDBJ databases">
        <title>Itraconazole resistance in Madurella fahalii resulting from another homologue of gene encoding cytochrome P450 14-alpha sterol demethylase (CYP51).</title>
        <authorList>
            <person name="Yoshioka I."/>
            <person name="Fahal A.H."/>
            <person name="Kaneko S."/>
            <person name="Yaguchi T."/>
        </authorList>
    </citation>
    <scope>NUCLEOTIDE SEQUENCE [LARGE SCALE GENOMIC DNA]</scope>
    <source>
        <strain evidence="2 3">IFM 68171</strain>
    </source>
</reference>
<dbReference type="EMBL" id="BAAFSV010000003">
    <property type="protein sequence ID" value="GAB1316039.1"/>
    <property type="molecule type" value="Genomic_DNA"/>
</dbReference>
<dbReference type="InterPro" id="IPR055936">
    <property type="entry name" value="DUF7514"/>
</dbReference>
<proteinExistence type="predicted"/>
<name>A0ABQ0GE69_9PEZI</name>
<sequence length="290" mass="32191">MGTQTSREECSPTAWSPLFQTEDDGLGACPLFQAGGDGHAPNPIYHSLMRAFFSRLDTSNTGVLTPGSFSSFMDVQNYPLEDNAWKYSLQQAADSQDSDPLSTADSSFRTVLECHECEHRISTRAGHPNSQVPLVTLAGFTSYFALSYSRFPDLAHERVNAALEHYNVWPELGPLPRDMLPAEPLGTGIDSELFAQEEQDTAEPFAELADTLRNLEYHIYQAQQAAAAEAAMMKAQQAAQLANMLAAQHFAAQLRAQGYRNALELIGDVKYEYRTEYRQSRYGYDPSSLI</sequence>
<keyword evidence="3" id="KW-1185">Reference proteome</keyword>
<evidence type="ECO:0000259" key="1">
    <source>
        <dbReference type="Pfam" id="PF24355"/>
    </source>
</evidence>
<evidence type="ECO:0000313" key="3">
    <source>
        <dbReference type="Proteomes" id="UP001628179"/>
    </source>
</evidence>
<dbReference type="Pfam" id="PF24355">
    <property type="entry name" value="DUF7514"/>
    <property type="match status" value="1"/>
</dbReference>
<dbReference type="RefSeq" id="XP_070917770.1">
    <property type="nucleotide sequence ID" value="XM_071061669.1"/>
</dbReference>
<accession>A0ABQ0GE69</accession>
<protein>
    <recommendedName>
        <fullName evidence="1">DUF7514 domain-containing protein</fullName>
    </recommendedName>
</protein>